<keyword evidence="3" id="KW-0732">Signal</keyword>
<gene>
    <name evidence="5" type="ORF">DRV85_14190</name>
</gene>
<dbReference type="GO" id="GO:1990281">
    <property type="term" value="C:efflux pump complex"/>
    <property type="evidence" value="ECO:0007669"/>
    <property type="project" value="TreeGrafter"/>
</dbReference>
<dbReference type="Gene3D" id="1.10.287.470">
    <property type="entry name" value="Helix hairpin bin"/>
    <property type="match status" value="1"/>
</dbReference>
<accession>A0A365U827</accession>
<dbReference type="EMBL" id="QNTQ01000014">
    <property type="protein sequence ID" value="RBI83799.1"/>
    <property type="molecule type" value="Genomic_DNA"/>
</dbReference>
<dbReference type="InterPro" id="IPR058625">
    <property type="entry name" value="MdtA-like_BSH"/>
</dbReference>
<dbReference type="Pfam" id="PF25917">
    <property type="entry name" value="BSH_RND"/>
    <property type="match status" value="1"/>
</dbReference>
<keyword evidence="2" id="KW-0175">Coiled coil</keyword>
<dbReference type="AlphaFoldDB" id="A0A365U827"/>
<evidence type="ECO:0000256" key="3">
    <source>
        <dbReference type="SAM" id="SignalP"/>
    </source>
</evidence>
<dbReference type="OrthoDB" id="7914255at2"/>
<evidence type="ECO:0000313" key="6">
    <source>
        <dbReference type="Proteomes" id="UP000253370"/>
    </source>
</evidence>
<dbReference type="InterPro" id="IPR006143">
    <property type="entry name" value="RND_pump_MFP"/>
</dbReference>
<protein>
    <submittedName>
        <fullName evidence="5">Efflux transporter periplasmic adaptor subunit</fullName>
    </submittedName>
</protein>
<feature type="chain" id="PRO_5017017336" evidence="3">
    <location>
        <begin position="20"/>
        <end position="328"/>
    </location>
</feature>
<dbReference type="Proteomes" id="UP000253370">
    <property type="component" value="Unassembled WGS sequence"/>
</dbReference>
<dbReference type="SUPFAM" id="SSF111369">
    <property type="entry name" value="HlyD-like secretion proteins"/>
    <property type="match status" value="1"/>
</dbReference>
<comment type="caution">
    <text evidence="5">The sequence shown here is derived from an EMBL/GenBank/DDBJ whole genome shotgun (WGS) entry which is preliminary data.</text>
</comment>
<dbReference type="GO" id="GO:0015562">
    <property type="term" value="F:efflux transmembrane transporter activity"/>
    <property type="evidence" value="ECO:0007669"/>
    <property type="project" value="TreeGrafter"/>
</dbReference>
<evidence type="ECO:0000256" key="1">
    <source>
        <dbReference type="ARBA" id="ARBA00009477"/>
    </source>
</evidence>
<sequence length="328" mass="35144">MYAVFVLVVGYIVAAAASAETLDITPQRITEWKPVYGEVATRDRVPARARIGGTVAALGVTEGDQVEAGERIAMIEDDKLQFRIDALDARLDALRARLETAQTDLERGEQLLERGVITTQRLDQLRTEVDVLRGEISSVESERLVIEQQIEEGEVLAPETGVVLKVPVARGSVVTPGEAIAEIGGGGAFLRLAIPERFAADLAEGDRIEIGPGAGGMGLDRRTGELVKLYPLIEGGRVQADVEIEGLDARFVGRRVPVRLPVAERMAILVPDAAIDTRGGLDFVTVESAEGRLARVVVPGAVVERNGTTWREILTGLAAGETVVTPDE</sequence>
<comment type="similarity">
    <text evidence="1">Belongs to the membrane fusion protein (MFP) (TC 8.A.1) family.</text>
</comment>
<keyword evidence="6" id="KW-1185">Reference proteome</keyword>
<organism evidence="5 6">
    <name type="scientific">Rhodosalinus halophilus</name>
    <dbReference type="NCBI Taxonomy" id="2259333"/>
    <lineage>
        <taxon>Bacteria</taxon>
        <taxon>Pseudomonadati</taxon>
        <taxon>Pseudomonadota</taxon>
        <taxon>Alphaproteobacteria</taxon>
        <taxon>Rhodobacterales</taxon>
        <taxon>Paracoccaceae</taxon>
        <taxon>Rhodosalinus</taxon>
    </lineage>
</organism>
<dbReference type="PANTHER" id="PTHR30469">
    <property type="entry name" value="MULTIDRUG RESISTANCE PROTEIN MDTA"/>
    <property type="match status" value="1"/>
</dbReference>
<proteinExistence type="inferred from homology"/>
<evidence type="ECO:0000259" key="4">
    <source>
        <dbReference type="Pfam" id="PF25917"/>
    </source>
</evidence>
<feature type="coiled-coil region" evidence="2">
    <location>
        <begin position="84"/>
        <end position="142"/>
    </location>
</feature>
<dbReference type="Gene3D" id="2.40.50.100">
    <property type="match status" value="1"/>
</dbReference>
<evidence type="ECO:0000313" key="5">
    <source>
        <dbReference type="EMBL" id="RBI83799.1"/>
    </source>
</evidence>
<dbReference type="PANTHER" id="PTHR30469:SF15">
    <property type="entry name" value="HLYD FAMILY OF SECRETION PROTEINS"/>
    <property type="match status" value="1"/>
</dbReference>
<dbReference type="RefSeq" id="WP_113290139.1">
    <property type="nucleotide sequence ID" value="NZ_QNTQ01000014.1"/>
</dbReference>
<evidence type="ECO:0000256" key="2">
    <source>
        <dbReference type="SAM" id="Coils"/>
    </source>
</evidence>
<feature type="domain" description="Multidrug resistance protein MdtA-like barrel-sandwich hybrid" evidence="4">
    <location>
        <begin position="45"/>
        <end position="179"/>
    </location>
</feature>
<feature type="signal peptide" evidence="3">
    <location>
        <begin position="1"/>
        <end position="19"/>
    </location>
</feature>
<reference evidence="5 6" key="1">
    <citation type="submission" date="2018-07" db="EMBL/GenBank/DDBJ databases">
        <title>Rhodosalinus sp. strain E84T genomic sequence and assembly.</title>
        <authorList>
            <person name="Liu Z.-W."/>
            <person name="Lu D.-C."/>
        </authorList>
    </citation>
    <scope>NUCLEOTIDE SEQUENCE [LARGE SCALE GENOMIC DNA]</scope>
    <source>
        <strain evidence="5 6">E84</strain>
    </source>
</reference>
<dbReference type="Gene3D" id="2.40.420.20">
    <property type="match status" value="1"/>
</dbReference>
<dbReference type="NCBIfam" id="TIGR01730">
    <property type="entry name" value="RND_mfp"/>
    <property type="match status" value="1"/>
</dbReference>
<name>A0A365U827_9RHOB</name>